<comment type="caution">
    <text evidence="1">The sequence shown here is derived from an EMBL/GenBank/DDBJ whole genome shotgun (WGS) entry which is preliminary data.</text>
</comment>
<dbReference type="EMBL" id="JAMZIH010001456">
    <property type="protein sequence ID" value="KAJ1678180.1"/>
    <property type="molecule type" value="Genomic_DNA"/>
</dbReference>
<accession>A0ACC1HQ89</accession>
<feature type="non-terminal residue" evidence="1">
    <location>
        <position position="164"/>
    </location>
</feature>
<name>A0ACC1HQ89_9FUNG</name>
<evidence type="ECO:0000313" key="1">
    <source>
        <dbReference type="EMBL" id="KAJ1678180.1"/>
    </source>
</evidence>
<proteinExistence type="predicted"/>
<gene>
    <name evidence="1" type="ORF">EV182_004613</name>
</gene>
<organism evidence="1 2">
    <name type="scientific">Spiromyces aspiralis</name>
    <dbReference type="NCBI Taxonomy" id="68401"/>
    <lineage>
        <taxon>Eukaryota</taxon>
        <taxon>Fungi</taxon>
        <taxon>Fungi incertae sedis</taxon>
        <taxon>Zoopagomycota</taxon>
        <taxon>Kickxellomycotina</taxon>
        <taxon>Kickxellomycetes</taxon>
        <taxon>Kickxellales</taxon>
        <taxon>Kickxellaceae</taxon>
        <taxon>Spiromyces</taxon>
    </lineage>
</organism>
<keyword evidence="2" id="KW-1185">Reference proteome</keyword>
<reference evidence="1" key="1">
    <citation type="submission" date="2022-06" db="EMBL/GenBank/DDBJ databases">
        <title>Phylogenomic reconstructions and comparative analyses of Kickxellomycotina fungi.</title>
        <authorList>
            <person name="Reynolds N.K."/>
            <person name="Stajich J.E."/>
            <person name="Barry K."/>
            <person name="Grigoriev I.V."/>
            <person name="Crous P."/>
            <person name="Smith M.E."/>
        </authorList>
    </citation>
    <scope>NUCLEOTIDE SEQUENCE</scope>
    <source>
        <strain evidence="1">RSA 2271</strain>
    </source>
</reference>
<dbReference type="Proteomes" id="UP001145114">
    <property type="component" value="Unassembled WGS sequence"/>
</dbReference>
<sequence>MSQHPLSPLSNSEVPPTQLSATPIAPGRRRNVLDPCNNPNNQDYDNNDDDLNVFADTLTPTVNRILELEPHLLSVVPEETQLSAWGTPRSPRAFTSAADAARGDNIPAISARRRVVSFQIVDGHDSDSESFTHKEDPWAAAETQLSCAISGFEHDRSTPQGVLR</sequence>
<evidence type="ECO:0000313" key="2">
    <source>
        <dbReference type="Proteomes" id="UP001145114"/>
    </source>
</evidence>
<protein>
    <submittedName>
        <fullName evidence="1">Uncharacterized protein</fullName>
    </submittedName>
</protein>